<comment type="caution">
    <text evidence="1">The sequence shown here is derived from an EMBL/GenBank/DDBJ whole genome shotgun (WGS) entry which is preliminary data.</text>
</comment>
<evidence type="ECO:0000313" key="2">
    <source>
        <dbReference type="Proteomes" id="UP000742417"/>
    </source>
</evidence>
<sequence>MSASLDKSLDDIISSNKKTFKSKRPGAKFGAKGGNRVGKKIGGTNNNKKPIAKFNKPAAAAVAAAVPAIDLSYATKVNVSGLPKDLKHDNIKEFFQSQIGGVQTVALSYNEKGQFKGFATIVFKSSKFATAAVDKYNGASIDGGAAKLRLELIIDTSKKPLAARIAPNAKAAAAAKTAGGKKIAAAKNALNKKKAGPGNKNNNKQKKPKQKKKTIEELDQEMADYFEN</sequence>
<keyword evidence="2" id="KW-1185">Reference proteome</keyword>
<reference evidence="1" key="1">
    <citation type="submission" date="2020-12" db="EMBL/GenBank/DDBJ databases">
        <title>Draft Genome of Candida africana.</title>
        <authorList>
            <person name="Ayanbimpe G.M."/>
            <person name="Enweani I.B."/>
            <person name="Aguiyi J.C."/>
            <person name="Nnadi U.P."/>
            <person name="Izam Y."/>
            <person name="Ubani A."/>
            <person name="Ngene A.C."/>
        </authorList>
    </citation>
    <scope>NUCLEOTIDE SEQUENCE</scope>
    <source>
        <strain evidence="1">CEC4854</strain>
    </source>
</reference>
<organism evidence="1 2">
    <name type="scientific">Candida africana</name>
    <dbReference type="NCBI Taxonomy" id="241526"/>
    <lineage>
        <taxon>Eukaryota</taxon>
        <taxon>Fungi</taxon>
        <taxon>Dikarya</taxon>
        <taxon>Ascomycota</taxon>
        <taxon>Saccharomycotina</taxon>
        <taxon>Pichiomycetes</taxon>
        <taxon>Debaryomycetaceae</taxon>
        <taxon>Candida/Lodderomyces clade</taxon>
        <taxon>Candida</taxon>
    </lineage>
</organism>
<gene>
    <name evidence="1" type="ORF">GWM34_01616</name>
</gene>
<protein>
    <submittedName>
        <fullName evidence="1">Uncharacterized protein</fullName>
    </submittedName>
</protein>
<dbReference type="Proteomes" id="UP000742417">
    <property type="component" value="Unassembled WGS sequence"/>
</dbReference>
<accession>A0ACB7FRS6</accession>
<name>A0ACB7FRS6_9ASCO</name>
<dbReference type="EMBL" id="JAENJO010000003">
    <property type="protein sequence ID" value="KAG8203478.1"/>
    <property type="molecule type" value="Genomic_DNA"/>
</dbReference>
<evidence type="ECO:0000313" key="1">
    <source>
        <dbReference type="EMBL" id="KAG8203478.1"/>
    </source>
</evidence>
<proteinExistence type="predicted"/>